<comment type="caution">
    <text evidence="4">The sequence shown here is derived from an EMBL/GenBank/DDBJ whole genome shotgun (WGS) entry which is preliminary data.</text>
</comment>
<dbReference type="InterPro" id="IPR019775">
    <property type="entry name" value="WD40_repeat_CS"/>
</dbReference>
<keyword evidence="5" id="KW-1185">Reference proteome</keyword>
<evidence type="ECO:0000256" key="1">
    <source>
        <dbReference type="ARBA" id="ARBA00022574"/>
    </source>
</evidence>
<feature type="repeat" description="WD" evidence="3">
    <location>
        <begin position="59"/>
        <end position="93"/>
    </location>
</feature>
<feature type="non-terminal residue" evidence="4">
    <location>
        <position position="169"/>
    </location>
</feature>
<dbReference type="EMBL" id="BRYB01005724">
    <property type="protein sequence ID" value="GMI28136.1"/>
    <property type="molecule type" value="Genomic_DNA"/>
</dbReference>
<evidence type="ECO:0000256" key="3">
    <source>
        <dbReference type="PROSITE-ProRule" id="PRU00221"/>
    </source>
</evidence>
<dbReference type="PROSITE" id="PS00678">
    <property type="entry name" value="WD_REPEATS_1"/>
    <property type="match status" value="2"/>
</dbReference>
<evidence type="ECO:0000313" key="5">
    <source>
        <dbReference type="Proteomes" id="UP001165060"/>
    </source>
</evidence>
<dbReference type="Gene3D" id="2.130.10.10">
    <property type="entry name" value="YVTN repeat-like/Quinoprotein amine dehydrogenase"/>
    <property type="match status" value="1"/>
</dbReference>
<evidence type="ECO:0000256" key="2">
    <source>
        <dbReference type="ARBA" id="ARBA00022737"/>
    </source>
</evidence>
<dbReference type="Proteomes" id="UP001165060">
    <property type="component" value="Unassembled WGS sequence"/>
</dbReference>
<accession>A0ABQ6MLQ3</accession>
<gene>
    <name evidence="4" type="ORF">TeGR_g13869</name>
</gene>
<dbReference type="PROSITE" id="PS50082">
    <property type="entry name" value="WD_REPEATS_2"/>
    <property type="match status" value="2"/>
</dbReference>
<dbReference type="SMART" id="SM00320">
    <property type="entry name" value="WD40"/>
    <property type="match status" value="2"/>
</dbReference>
<feature type="repeat" description="WD" evidence="3">
    <location>
        <begin position="106"/>
        <end position="142"/>
    </location>
</feature>
<dbReference type="PANTHER" id="PTHR22850">
    <property type="entry name" value="WD40 REPEAT FAMILY"/>
    <property type="match status" value="1"/>
</dbReference>
<dbReference type="SUPFAM" id="SSF50978">
    <property type="entry name" value="WD40 repeat-like"/>
    <property type="match status" value="1"/>
</dbReference>
<protein>
    <submittedName>
        <fullName evidence="4">Uncharacterized protein</fullName>
    </submittedName>
</protein>
<evidence type="ECO:0000313" key="4">
    <source>
        <dbReference type="EMBL" id="GMI28136.1"/>
    </source>
</evidence>
<dbReference type="InterPro" id="IPR001680">
    <property type="entry name" value="WD40_rpt"/>
</dbReference>
<dbReference type="InterPro" id="IPR050459">
    <property type="entry name" value="WD_repeat_RBAP46/RBAP48/MSI1"/>
</dbReference>
<dbReference type="InterPro" id="IPR015943">
    <property type="entry name" value="WD40/YVTN_repeat-like_dom_sf"/>
</dbReference>
<dbReference type="Pfam" id="PF00400">
    <property type="entry name" value="WD40"/>
    <property type="match status" value="2"/>
</dbReference>
<feature type="non-terminal residue" evidence="4">
    <location>
        <position position="1"/>
    </location>
</feature>
<sequence length="169" mass="18301">VSVKMKILHEGEVNRARYQPQNPFVVATRGPSEEVFVFDLSKHPSFPTEGKGFSPQHRLKGHTSEGYGLSWSPLTAGRLATCGDDKKVIVWDVAGAGVEVAPTAVFEGHQAEVQDVAWHCSDPHMLGSVSSDKSLLLWDARNPNGGKPAHARADAHNADVNAIAFNPRQ</sequence>
<keyword evidence="1 3" id="KW-0853">WD repeat</keyword>
<reference evidence="4 5" key="1">
    <citation type="journal article" date="2023" name="Commun. Biol.">
        <title>Genome analysis of Parmales, the sister group of diatoms, reveals the evolutionary specialization of diatoms from phago-mixotrophs to photoautotrophs.</title>
        <authorList>
            <person name="Ban H."/>
            <person name="Sato S."/>
            <person name="Yoshikawa S."/>
            <person name="Yamada K."/>
            <person name="Nakamura Y."/>
            <person name="Ichinomiya M."/>
            <person name="Sato N."/>
            <person name="Blanc-Mathieu R."/>
            <person name="Endo H."/>
            <person name="Kuwata A."/>
            <person name="Ogata H."/>
        </authorList>
    </citation>
    <scope>NUCLEOTIDE SEQUENCE [LARGE SCALE GENOMIC DNA]</scope>
</reference>
<organism evidence="4 5">
    <name type="scientific">Tetraparma gracilis</name>
    <dbReference type="NCBI Taxonomy" id="2962635"/>
    <lineage>
        <taxon>Eukaryota</taxon>
        <taxon>Sar</taxon>
        <taxon>Stramenopiles</taxon>
        <taxon>Ochrophyta</taxon>
        <taxon>Bolidophyceae</taxon>
        <taxon>Parmales</taxon>
        <taxon>Triparmaceae</taxon>
        <taxon>Tetraparma</taxon>
    </lineage>
</organism>
<dbReference type="InterPro" id="IPR036322">
    <property type="entry name" value="WD40_repeat_dom_sf"/>
</dbReference>
<keyword evidence="2" id="KW-0677">Repeat</keyword>
<proteinExistence type="predicted"/>
<dbReference type="PROSITE" id="PS50294">
    <property type="entry name" value="WD_REPEATS_REGION"/>
    <property type="match status" value="2"/>
</dbReference>
<name>A0ABQ6MLQ3_9STRA</name>